<keyword evidence="2" id="KW-1185">Reference proteome</keyword>
<reference evidence="1" key="1">
    <citation type="journal article" date="2021" name="Nat. Commun.">
        <title>Genetic determinants of endophytism in the Arabidopsis root mycobiome.</title>
        <authorList>
            <person name="Mesny F."/>
            <person name="Miyauchi S."/>
            <person name="Thiergart T."/>
            <person name="Pickel B."/>
            <person name="Atanasova L."/>
            <person name="Karlsson M."/>
            <person name="Huettel B."/>
            <person name="Barry K.W."/>
            <person name="Haridas S."/>
            <person name="Chen C."/>
            <person name="Bauer D."/>
            <person name="Andreopoulos W."/>
            <person name="Pangilinan J."/>
            <person name="LaButti K."/>
            <person name="Riley R."/>
            <person name="Lipzen A."/>
            <person name="Clum A."/>
            <person name="Drula E."/>
            <person name="Henrissat B."/>
            <person name="Kohler A."/>
            <person name="Grigoriev I.V."/>
            <person name="Martin F.M."/>
            <person name="Hacquard S."/>
        </authorList>
    </citation>
    <scope>NUCLEOTIDE SEQUENCE</scope>
    <source>
        <strain evidence="1">MPI-CAGE-CH-0230</strain>
    </source>
</reference>
<gene>
    <name evidence="1" type="ORF">B0I36DRAFT_429911</name>
</gene>
<evidence type="ECO:0000313" key="2">
    <source>
        <dbReference type="Proteomes" id="UP000756346"/>
    </source>
</evidence>
<name>A0A9P8YDG9_9PEZI</name>
<dbReference type="GeneID" id="70192059"/>
<sequence length="207" mass="22228">MSLARAVLQDKVRLLPAACQKSRHGHGEHVIGERGSRERGKDPFQRAPRCLHLSQLPLPHVMDVCATAASRLALDPQASIGACTPDLSPAFAHDPECEVEDNQVALQGVVLRFSGYGLPAVCPSRGRRATLIGVLWLRKAAHSLDLRQPFVLLVMQGQKSASCGTPHPQGGQVVDACDLLFSLVEVTFCLCAYLSCRVGTAAVFPVT</sequence>
<proteinExistence type="predicted"/>
<dbReference type="RefSeq" id="XP_046015993.1">
    <property type="nucleotide sequence ID" value="XM_046162513.1"/>
</dbReference>
<accession>A0A9P8YDG9</accession>
<dbReference type="EMBL" id="JAGTJQ010000003">
    <property type="protein sequence ID" value="KAH7035900.1"/>
    <property type="molecule type" value="Genomic_DNA"/>
</dbReference>
<dbReference type="AlphaFoldDB" id="A0A9P8YDG9"/>
<evidence type="ECO:0000313" key="1">
    <source>
        <dbReference type="EMBL" id="KAH7035900.1"/>
    </source>
</evidence>
<organism evidence="1 2">
    <name type="scientific">Microdochium trichocladiopsis</name>
    <dbReference type="NCBI Taxonomy" id="1682393"/>
    <lineage>
        <taxon>Eukaryota</taxon>
        <taxon>Fungi</taxon>
        <taxon>Dikarya</taxon>
        <taxon>Ascomycota</taxon>
        <taxon>Pezizomycotina</taxon>
        <taxon>Sordariomycetes</taxon>
        <taxon>Xylariomycetidae</taxon>
        <taxon>Xylariales</taxon>
        <taxon>Microdochiaceae</taxon>
        <taxon>Microdochium</taxon>
    </lineage>
</organism>
<comment type="caution">
    <text evidence="1">The sequence shown here is derived from an EMBL/GenBank/DDBJ whole genome shotgun (WGS) entry which is preliminary data.</text>
</comment>
<dbReference type="Proteomes" id="UP000756346">
    <property type="component" value="Unassembled WGS sequence"/>
</dbReference>
<protein>
    <submittedName>
        <fullName evidence="1">Uncharacterized protein</fullName>
    </submittedName>
</protein>